<dbReference type="RefSeq" id="WP_344608517.1">
    <property type="nucleotide sequence ID" value="NZ_BAAAHE010000045.1"/>
</dbReference>
<name>A0ABN1HAC9_9ACTN</name>
<gene>
    <name evidence="4" type="ORF">GCM10009547_42230</name>
</gene>
<dbReference type="Pfam" id="PF13399">
    <property type="entry name" value="LytR_C"/>
    <property type="match status" value="1"/>
</dbReference>
<dbReference type="EMBL" id="BAAAHE010000045">
    <property type="protein sequence ID" value="GAA0633794.1"/>
    <property type="molecule type" value="Genomic_DNA"/>
</dbReference>
<feature type="region of interest" description="Disordered" evidence="1">
    <location>
        <begin position="159"/>
        <end position="180"/>
    </location>
</feature>
<keyword evidence="2" id="KW-0812">Transmembrane</keyword>
<evidence type="ECO:0000313" key="5">
    <source>
        <dbReference type="Proteomes" id="UP001500957"/>
    </source>
</evidence>
<organism evidence="4 5">
    <name type="scientific">Sporichthya brevicatena</name>
    <dbReference type="NCBI Taxonomy" id="171442"/>
    <lineage>
        <taxon>Bacteria</taxon>
        <taxon>Bacillati</taxon>
        <taxon>Actinomycetota</taxon>
        <taxon>Actinomycetes</taxon>
        <taxon>Sporichthyales</taxon>
        <taxon>Sporichthyaceae</taxon>
        <taxon>Sporichthya</taxon>
    </lineage>
</organism>
<accession>A0ABN1HAC9</accession>
<comment type="caution">
    <text evidence="4">The sequence shown here is derived from an EMBL/GenBank/DDBJ whole genome shotgun (WGS) entry which is preliminary data.</text>
</comment>
<sequence>MNVFRPPGSSSVPRFRPVNTRKRVRNVSIVLASCTVLGIGAWTFGVNPNGDWRTKCERGEYVAPRPDPVTVNVYNGTGLGGLAATIKTQLEEKGFQIGEVANDPIGRKIRGTGEVRYGAAAETTNIIRALRSWQPGMVLVKDRRPGPEVDFVMGQKFDALLEKPEPPPDTPKAACKSDSE</sequence>
<keyword evidence="5" id="KW-1185">Reference proteome</keyword>
<feature type="domain" description="LytR/CpsA/Psr regulator C-terminal" evidence="3">
    <location>
        <begin position="69"/>
        <end position="157"/>
    </location>
</feature>
<dbReference type="Proteomes" id="UP001500957">
    <property type="component" value="Unassembled WGS sequence"/>
</dbReference>
<feature type="transmembrane region" description="Helical" evidence="2">
    <location>
        <begin position="24"/>
        <end position="45"/>
    </location>
</feature>
<protein>
    <recommendedName>
        <fullName evidence="3">LytR/CpsA/Psr regulator C-terminal domain-containing protein</fullName>
    </recommendedName>
</protein>
<reference evidence="4 5" key="1">
    <citation type="journal article" date="2019" name="Int. J. Syst. Evol. Microbiol.">
        <title>The Global Catalogue of Microorganisms (GCM) 10K type strain sequencing project: providing services to taxonomists for standard genome sequencing and annotation.</title>
        <authorList>
            <consortium name="The Broad Institute Genomics Platform"/>
            <consortium name="The Broad Institute Genome Sequencing Center for Infectious Disease"/>
            <person name="Wu L."/>
            <person name="Ma J."/>
        </authorList>
    </citation>
    <scope>NUCLEOTIDE SEQUENCE [LARGE SCALE GENOMIC DNA]</scope>
    <source>
        <strain evidence="4 5">JCM 10671</strain>
    </source>
</reference>
<dbReference type="Gene3D" id="3.30.70.2390">
    <property type="match status" value="1"/>
</dbReference>
<evidence type="ECO:0000313" key="4">
    <source>
        <dbReference type="EMBL" id="GAA0633794.1"/>
    </source>
</evidence>
<proteinExistence type="predicted"/>
<evidence type="ECO:0000259" key="3">
    <source>
        <dbReference type="Pfam" id="PF13399"/>
    </source>
</evidence>
<keyword evidence="2" id="KW-1133">Transmembrane helix</keyword>
<dbReference type="InterPro" id="IPR027381">
    <property type="entry name" value="LytR/CpsA/Psr_C"/>
</dbReference>
<evidence type="ECO:0000256" key="1">
    <source>
        <dbReference type="SAM" id="MobiDB-lite"/>
    </source>
</evidence>
<keyword evidence="2" id="KW-0472">Membrane</keyword>
<evidence type="ECO:0000256" key="2">
    <source>
        <dbReference type="SAM" id="Phobius"/>
    </source>
</evidence>